<dbReference type="InterPro" id="IPR045004">
    <property type="entry name" value="ECH_dom"/>
</dbReference>
<dbReference type="Proteomes" id="UP000198406">
    <property type="component" value="Unassembled WGS sequence"/>
</dbReference>
<dbReference type="Pfam" id="PF16113">
    <property type="entry name" value="ECH_2"/>
    <property type="match status" value="1"/>
</dbReference>
<evidence type="ECO:0000313" key="5">
    <source>
        <dbReference type="EMBL" id="GAX11120.1"/>
    </source>
</evidence>
<organism evidence="5 6">
    <name type="scientific">Fistulifera solaris</name>
    <name type="common">Oleaginous diatom</name>
    <dbReference type="NCBI Taxonomy" id="1519565"/>
    <lineage>
        <taxon>Eukaryota</taxon>
        <taxon>Sar</taxon>
        <taxon>Stramenopiles</taxon>
        <taxon>Ochrophyta</taxon>
        <taxon>Bacillariophyta</taxon>
        <taxon>Bacillariophyceae</taxon>
        <taxon>Bacillariophycidae</taxon>
        <taxon>Naviculales</taxon>
        <taxon>Naviculaceae</taxon>
        <taxon>Fistulifera</taxon>
    </lineage>
</organism>
<dbReference type="Gene3D" id="3.90.226.10">
    <property type="entry name" value="2-enoyl-CoA Hydratase, Chain A, domain 1"/>
    <property type="match status" value="1"/>
</dbReference>
<dbReference type="EC" id="3.1.2.4" evidence="2"/>
<sequence length="448" mass="49246">MRLTPHLLPSRSANLGVFLLNNSKTLNAVSLDMINCIRDALEEWIQQDNCPSGILIKSVKENGMIPAFCAGGDLKRLYEEDVTETNCRRGKPPPHASEFFRQIYLLNDYLAALTTSSMASYHVSGIPRHRNNPVVLSFWDGIVMGGGVGISIYGKYRIATERTVFAMPETSIGLFPDIGSMFWMPRMLSLPLARYIALTGRRLMPADLMYTGLATHYVPSAKLDQLEQELIVASTRDTVDPFGHVLDAFHETTNPLPDECSLAQDRKDIEKYFNNAKSVEDAMTALSASNSNTFANQTHFALSKMSPTSLKITFLGLERGAAATNIGDALRMEFRMTQGCLRTTRSNKSDFYEGVRAAVVDKDRSPLWDPATLEDVTADAIDSADLVCEGKVAMADGQASRTFCENGDIYRAGQGNDATALPLVVVVDLPVCNNSVLHAVDEVILPMM</sequence>
<comment type="caution">
    <text evidence="5">The sequence shown here is derived from an EMBL/GenBank/DDBJ whole genome shotgun (WGS) entry which is preliminary data.</text>
</comment>
<reference evidence="5 6" key="1">
    <citation type="journal article" date="2015" name="Plant Cell">
        <title>Oil accumulation by the oleaginous diatom Fistulifera solaris as revealed by the genome and transcriptome.</title>
        <authorList>
            <person name="Tanaka T."/>
            <person name="Maeda Y."/>
            <person name="Veluchamy A."/>
            <person name="Tanaka M."/>
            <person name="Abida H."/>
            <person name="Marechal E."/>
            <person name="Bowler C."/>
            <person name="Muto M."/>
            <person name="Sunaga Y."/>
            <person name="Tanaka M."/>
            <person name="Yoshino T."/>
            <person name="Taniguchi T."/>
            <person name="Fukuda Y."/>
            <person name="Nemoto M."/>
            <person name="Matsumoto M."/>
            <person name="Wong P.S."/>
            <person name="Aburatani S."/>
            <person name="Fujibuchi W."/>
        </authorList>
    </citation>
    <scope>NUCLEOTIDE SEQUENCE [LARGE SCALE GENOMIC DNA]</scope>
    <source>
        <strain evidence="5 6">JPCC DA0580</strain>
    </source>
</reference>
<keyword evidence="6" id="KW-1185">Reference proteome</keyword>
<dbReference type="PANTHER" id="PTHR43176:SF3">
    <property type="entry name" value="3-HYDROXYISOBUTYRYL-COA HYDROLASE, MITOCHONDRIAL"/>
    <property type="match status" value="1"/>
</dbReference>
<dbReference type="NCBIfam" id="NF004127">
    <property type="entry name" value="PRK05617.1"/>
    <property type="match status" value="1"/>
</dbReference>
<dbReference type="OrthoDB" id="1737613at2759"/>
<name>A0A1Z5JAU8_FISSO</name>
<proteinExistence type="predicted"/>
<dbReference type="GO" id="GO:0003860">
    <property type="term" value="F:3-hydroxyisobutyryl-CoA hydrolase activity"/>
    <property type="evidence" value="ECO:0007669"/>
    <property type="project" value="UniProtKB-EC"/>
</dbReference>
<dbReference type="InterPro" id="IPR032259">
    <property type="entry name" value="HIBYL-CoA-H"/>
</dbReference>
<dbReference type="FunCoup" id="A0A1Z5JAU8">
    <property type="interactions" value="395"/>
</dbReference>
<gene>
    <name evidence="5" type="ORF">FisN_9Hu211</name>
</gene>
<feature type="domain" description="Enoyl-CoA hydratase/isomerase" evidence="4">
    <location>
        <begin position="16"/>
        <end position="383"/>
    </location>
</feature>
<keyword evidence="3 5" id="KW-0378">Hydrolase</keyword>
<evidence type="ECO:0000259" key="4">
    <source>
        <dbReference type="Pfam" id="PF16113"/>
    </source>
</evidence>
<dbReference type="EMBL" id="BDSP01000036">
    <property type="protein sequence ID" value="GAX11120.1"/>
    <property type="molecule type" value="Genomic_DNA"/>
</dbReference>
<protein>
    <recommendedName>
        <fullName evidence="2">3-hydroxyisobutyryl-CoA hydrolase</fullName>
        <ecNumber evidence="2">3.1.2.4</ecNumber>
    </recommendedName>
</protein>
<dbReference type="InterPro" id="IPR029045">
    <property type="entry name" value="ClpP/crotonase-like_dom_sf"/>
</dbReference>
<dbReference type="PANTHER" id="PTHR43176">
    <property type="entry name" value="3-HYDROXYISOBUTYRYL-COA HYDROLASE-RELATED"/>
    <property type="match status" value="1"/>
</dbReference>
<dbReference type="GO" id="GO:0006574">
    <property type="term" value="P:L-valine catabolic process"/>
    <property type="evidence" value="ECO:0007669"/>
    <property type="project" value="TreeGrafter"/>
</dbReference>
<evidence type="ECO:0000256" key="1">
    <source>
        <dbReference type="ARBA" id="ARBA00001709"/>
    </source>
</evidence>
<accession>A0A1Z5JAU8</accession>
<evidence type="ECO:0000256" key="3">
    <source>
        <dbReference type="ARBA" id="ARBA00022801"/>
    </source>
</evidence>
<evidence type="ECO:0000256" key="2">
    <source>
        <dbReference type="ARBA" id="ARBA00011915"/>
    </source>
</evidence>
<dbReference type="SUPFAM" id="SSF52096">
    <property type="entry name" value="ClpP/crotonase"/>
    <property type="match status" value="1"/>
</dbReference>
<dbReference type="InParanoid" id="A0A1Z5JAU8"/>
<evidence type="ECO:0000313" key="6">
    <source>
        <dbReference type="Proteomes" id="UP000198406"/>
    </source>
</evidence>
<dbReference type="CDD" id="cd06558">
    <property type="entry name" value="crotonase-like"/>
    <property type="match status" value="1"/>
</dbReference>
<comment type="catalytic activity">
    <reaction evidence="1">
        <text>3-hydroxy-2-methylpropanoyl-CoA + H2O = 3-hydroxy-2-methylpropanoate + CoA + H(+)</text>
        <dbReference type="Rhea" id="RHEA:20888"/>
        <dbReference type="ChEBI" id="CHEBI:11805"/>
        <dbReference type="ChEBI" id="CHEBI:15377"/>
        <dbReference type="ChEBI" id="CHEBI:15378"/>
        <dbReference type="ChEBI" id="CHEBI:57287"/>
        <dbReference type="ChEBI" id="CHEBI:57340"/>
        <dbReference type="EC" id="3.1.2.4"/>
    </reaction>
</comment>
<dbReference type="AlphaFoldDB" id="A0A1Z5JAU8"/>